<dbReference type="CDD" id="cd16620">
    <property type="entry name" value="vRING-HC-C4C4_RBBP6"/>
    <property type="match status" value="1"/>
</dbReference>
<feature type="zinc finger region" description="TRAF-type" evidence="4">
    <location>
        <begin position="620"/>
        <end position="673"/>
    </location>
</feature>
<reference evidence="9" key="1">
    <citation type="submission" date="2021-01" db="UniProtKB">
        <authorList>
            <consortium name="EnsemblMetazoa"/>
        </authorList>
    </citation>
    <scope>IDENTIFICATION</scope>
</reference>
<dbReference type="InterPro" id="IPR001841">
    <property type="entry name" value="Znf_RING"/>
</dbReference>
<feature type="region of interest" description="Disordered" evidence="5">
    <location>
        <begin position="291"/>
        <end position="310"/>
    </location>
</feature>
<dbReference type="InterPro" id="IPR000938">
    <property type="entry name" value="CAP-Gly_domain"/>
</dbReference>
<dbReference type="EnsemblMetazoa" id="CLYHEMT012334.1">
    <property type="protein sequence ID" value="CLYHEMP012334.1"/>
    <property type="gene ID" value="CLYHEMG012334"/>
</dbReference>
<dbReference type="OrthoDB" id="9049620at2759"/>
<evidence type="ECO:0000256" key="3">
    <source>
        <dbReference type="ARBA" id="ARBA00022833"/>
    </source>
</evidence>
<evidence type="ECO:0000256" key="5">
    <source>
        <dbReference type="SAM" id="MobiDB-lite"/>
    </source>
</evidence>
<evidence type="ECO:0000256" key="2">
    <source>
        <dbReference type="ARBA" id="ARBA00022771"/>
    </source>
</evidence>
<dbReference type="Gene3D" id="3.30.40.10">
    <property type="entry name" value="Zinc/RING finger domain, C3HC4 (zinc finger)"/>
    <property type="match status" value="3"/>
</dbReference>
<dbReference type="Pfam" id="PF01302">
    <property type="entry name" value="CAP_GLY"/>
    <property type="match status" value="2"/>
</dbReference>
<evidence type="ECO:0008006" key="11">
    <source>
        <dbReference type="Google" id="ProtNLM"/>
    </source>
</evidence>
<feature type="compositionally biased region" description="Low complexity" evidence="5">
    <location>
        <begin position="301"/>
        <end position="310"/>
    </location>
</feature>
<dbReference type="AlphaFoldDB" id="A0A7M5V9T6"/>
<dbReference type="GO" id="GO:0008270">
    <property type="term" value="F:zinc ion binding"/>
    <property type="evidence" value="ECO:0007669"/>
    <property type="project" value="UniProtKB-KW"/>
</dbReference>
<evidence type="ECO:0000313" key="10">
    <source>
        <dbReference type="Proteomes" id="UP000594262"/>
    </source>
</evidence>
<evidence type="ECO:0000256" key="4">
    <source>
        <dbReference type="PROSITE-ProRule" id="PRU00207"/>
    </source>
</evidence>
<dbReference type="SUPFAM" id="SSF74924">
    <property type="entry name" value="Cap-Gly domain"/>
    <property type="match status" value="2"/>
</dbReference>
<feature type="compositionally biased region" description="Basic and acidic residues" evidence="5">
    <location>
        <begin position="351"/>
        <end position="375"/>
    </location>
</feature>
<dbReference type="SUPFAM" id="SSF57850">
    <property type="entry name" value="RING/U-box"/>
    <property type="match status" value="1"/>
</dbReference>
<evidence type="ECO:0000259" key="6">
    <source>
        <dbReference type="PROSITE" id="PS50089"/>
    </source>
</evidence>
<dbReference type="GeneID" id="136814806"/>
<keyword evidence="10" id="KW-1185">Reference proteome</keyword>
<dbReference type="Pfam" id="PF00097">
    <property type="entry name" value="zf-C3HC4"/>
    <property type="match status" value="1"/>
</dbReference>
<dbReference type="InterPro" id="IPR001293">
    <property type="entry name" value="Znf_TRAF"/>
</dbReference>
<feature type="zinc finger region" description="TRAF-type" evidence="4">
    <location>
        <begin position="676"/>
        <end position="730"/>
    </location>
</feature>
<keyword evidence="2 4" id="KW-0863">Zinc-finger</keyword>
<dbReference type="SMART" id="SM01052">
    <property type="entry name" value="CAP_GLY"/>
    <property type="match status" value="2"/>
</dbReference>
<dbReference type="Proteomes" id="UP000594262">
    <property type="component" value="Unplaced"/>
</dbReference>
<dbReference type="InterPro" id="IPR018957">
    <property type="entry name" value="Znf_C3HC4_RING-type"/>
</dbReference>
<evidence type="ECO:0000259" key="7">
    <source>
        <dbReference type="PROSITE" id="PS50145"/>
    </source>
</evidence>
<dbReference type="RefSeq" id="XP_066927333.1">
    <property type="nucleotide sequence ID" value="XM_067071232.1"/>
</dbReference>
<evidence type="ECO:0000313" key="9">
    <source>
        <dbReference type="EnsemblMetazoa" id="CLYHEMP012334.1"/>
    </source>
</evidence>
<feature type="domain" description="RING-type" evidence="6">
    <location>
        <begin position="543"/>
        <end position="580"/>
    </location>
</feature>
<accession>A0A7M5V9T6</accession>
<dbReference type="InterPro" id="IPR013083">
    <property type="entry name" value="Znf_RING/FYVE/PHD"/>
</dbReference>
<dbReference type="SUPFAM" id="SSF49599">
    <property type="entry name" value="TRAF domain-like"/>
    <property type="match status" value="2"/>
</dbReference>
<proteinExistence type="predicted"/>
<keyword evidence="3 4" id="KW-0862">Zinc</keyword>
<evidence type="ECO:0000256" key="1">
    <source>
        <dbReference type="ARBA" id="ARBA00022723"/>
    </source>
</evidence>
<dbReference type="PANTHER" id="PTHR10131:SF94">
    <property type="entry name" value="TNF RECEPTOR-ASSOCIATED FACTOR 4"/>
    <property type="match status" value="1"/>
</dbReference>
<dbReference type="Gene3D" id="2.30.30.190">
    <property type="entry name" value="CAP Gly-rich-like domain"/>
    <property type="match status" value="2"/>
</dbReference>
<dbReference type="PROSITE" id="PS50145">
    <property type="entry name" value="ZF_TRAF"/>
    <property type="match status" value="2"/>
</dbReference>
<evidence type="ECO:0000259" key="8">
    <source>
        <dbReference type="PROSITE" id="PS50245"/>
    </source>
</evidence>
<dbReference type="PROSITE" id="PS50245">
    <property type="entry name" value="CAP_GLY_2"/>
    <property type="match status" value="1"/>
</dbReference>
<dbReference type="Pfam" id="PF02176">
    <property type="entry name" value="zf-TRAF"/>
    <property type="match status" value="1"/>
</dbReference>
<organism evidence="9 10">
    <name type="scientific">Clytia hemisphaerica</name>
    <dbReference type="NCBI Taxonomy" id="252671"/>
    <lineage>
        <taxon>Eukaryota</taxon>
        <taxon>Metazoa</taxon>
        <taxon>Cnidaria</taxon>
        <taxon>Hydrozoa</taxon>
        <taxon>Hydroidolina</taxon>
        <taxon>Leptothecata</taxon>
        <taxon>Obeliida</taxon>
        <taxon>Clytiidae</taxon>
        <taxon>Clytia</taxon>
    </lineage>
</organism>
<feature type="compositionally biased region" description="Low complexity" evidence="5">
    <location>
        <begin position="376"/>
        <end position="392"/>
    </location>
</feature>
<feature type="compositionally biased region" description="Low complexity" evidence="5">
    <location>
        <begin position="330"/>
        <end position="343"/>
    </location>
</feature>
<keyword evidence="1 4" id="KW-0479">Metal-binding</keyword>
<feature type="region of interest" description="Disordered" evidence="5">
    <location>
        <begin position="320"/>
        <end position="404"/>
    </location>
</feature>
<feature type="domain" description="TRAF-type" evidence="7">
    <location>
        <begin position="676"/>
        <end position="730"/>
    </location>
</feature>
<protein>
    <recommendedName>
        <fullName evidence="11">RING-type E3 ubiquitin transferase</fullName>
    </recommendedName>
</protein>
<feature type="domain" description="CAP-Gly" evidence="8">
    <location>
        <begin position="143"/>
        <end position="185"/>
    </location>
</feature>
<dbReference type="PANTHER" id="PTHR10131">
    <property type="entry name" value="TNF RECEPTOR ASSOCIATED FACTOR"/>
    <property type="match status" value="1"/>
</dbReference>
<dbReference type="PROSITE" id="PS50089">
    <property type="entry name" value="ZF_RING_2"/>
    <property type="match status" value="1"/>
</dbReference>
<dbReference type="SMART" id="SM00184">
    <property type="entry name" value="RING"/>
    <property type="match status" value="1"/>
</dbReference>
<name>A0A7M5V9T6_9CNID</name>
<feature type="domain" description="TRAF-type" evidence="7">
    <location>
        <begin position="620"/>
        <end position="673"/>
    </location>
</feature>
<sequence length="774" mass="87180">MAEASTSSKRYCIILKCNPDTDITDEKQRSDKPFKSLRRNAVTGAIWILDDARQRADNDGTVILTSVVSRSFCIETPRSNIKEITDQEYGFLEAVPHERRIGVLENKLLPELLKIKIYDKITVALDVASDQESHRDCIVHYIGPLERNKGTYFGVVFEDDIGDCDGSLGDKIYFVARSNHGKFITIDTIMSISRGKFQRMSNLFASASLEDLTRPGKNPLRKRTKSQTHLLALAGTESSESTENSPVVSKKEPIVDLIKMTSSPLLSKVGFSSLSETRKTDNVKMRLNYESARTAGHKNRNSNSSSGLRGMNLKHLEAVASQSNRRETSPDSLNSSNPDSSNLMRNSKTTLKTDNDKIELQHRESGARSLEDERPSANAASNSSSQSNNASSYPGCNNEDAESLSSDLHVDSRVVFFDDSGIPLHGTIKYIGTFDDVIQVGVELDARITESDGNFRDGKKVFDCPSNKGLLCRPEELIKEDLMEMQMNQGMGKIIVDTPFYSAPEVDQNQNVVMVEKSDDDSSSARKKKERSKSSVGEEHFSCPICLDTVEEAVETTCCHQIFCEKCIRKHREISCPKCRKQPFTIIVSHFVRKLVGNFYMECTNDGCYHILTRSDMKYHKEKCAFEKIRCPNDGCKAKVIRSSLDEHLKMCSYSLVKCRNKGCLLRVTRQDLVEHNRRCDYMEVTCSNEGCHVTMIRLKLSRHLRESCRYMIASCPVPGCRYKSTGSTLGEHLSSEHYEMFMRHLDELKALYAKDQDAIFTVKWSSTLSGDKY</sequence>
<dbReference type="InterPro" id="IPR036859">
    <property type="entry name" value="CAP-Gly_dom_sf"/>
</dbReference>